<sequence>MPSQRATFKPYYQDQIMAIPPTLDELVSKGHPVRIVNDVINRINIPVPIGRL</sequence>
<protein>
    <recommendedName>
        <fullName evidence="3">Transposase</fullName>
    </recommendedName>
</protein>
<evidence type="ECO:0008006" key="3">
    <source>
        <dbReference type="Google" id="ProtNLM"/>
    </source>
</evidence>
<dbReference type="EMBL" id="UAUU01000009">
    <property type="protein sequence ID" value="SPZ87706.1"/>
    <property type="molecule type" value="Genomic_DNA"/>
</dbReference>
<gene>
    <name evidence="1" type="ORF">NCTC11343_03067</name>
</gene>
<evidence type="ECO:0000313" key="1">
    <source>
        <dbReference type="EMBL" id="SPZ87706.1"/>
    </source>
</evidence>
<organism evidence="1 2">
    <name type="scientific">Sphingobacterium multivorum</name>
    <dbReference type="NCBI Taxonomy" id="28454"/>
    <lineage>
        <taxon>Bacteria</taxon>
        <taxon>Pseudomonadati</taxon>
        <taxon>Bacteroidota</taxon>
        <taxon>Sphingobacteriia</taxon>
        <taxon>Sphingobacteriales</taxon>
        <taxon>Sphingobacteriaceae</taxon>
        <taxon>Sphingobacterium</taxon>
    </lineage>
</organism>
<reference evidence="1 2" key="1">
    <citation type="submission" date="2018-06" db="EMBL/GenBank/DDBJ databases">
        <authorList>
            <consortium name="Pathogen Informatics"/>
            <person name="Doyle S."/>
        </authorList>
    </citation>
    <scope>NUCLEOTIDE SEQUENCE [LARGE SCALE GENOMIC DNA]</scope>
    <source>
        <strain evidence="1 2">NCTC11343</strain>
    </source>
</reference>
<proteinExistence type="predicted"/>
<dbReference type="AlphaFoldDB" id="A0A2X2J784"/>
<dbReference type="Proteomes" id="UP000251241">
    <property type="component" value="Unassembled WGS sequence"/>
</dbReference>
<name>A0A2X2J784_SPHMU</name>
<evidence type="ECO:0000313" key="2">
    <source>
        <dbReference type="Proteomes" id="UP000251241"/>
    </source>
</evidence>
<accession>A0A2X2J784</accession>